<protein>
    <submittedName>
        <fullName evidence="4">Response regulator transcription factor</fullName>
    </submittedName>
</protein>
<dbReference type="PROSITE" id="PS50110">
    <property type="entry name" value="RESPONSE_REGULATORY"/>
    <property type="match status" value="1"/>
</dbReference>
<dbReference type="Gene3D" id="3.40.50.2300">
    <property type="match status" value="1"/>
</dbReference>
<feature type="domain" description="HTH LytTR-type" evidence="3">
    <location>
        <begin position="149"/>
        <end position="256"/>
    </location>
</feature>
<keyword evidence="5" id="KW-1185">Reference proteome</keyword>
<evidence type="ECO:0000259" key="2">
    <source>
        <dbReference type="PROSITE" id="PS50110"/>
    </source>
</evidence>
<feature type="domain" description="Response regulatory" evidence="2">
    <location>
        <begin position="6"/>
        <end position="119"/>
    </location>
</feature>
<proteinExistence type="predicted"/>
<evidence type="ECO:0000313" key="4">
    <source>
        <dbReference type="EMBL" id="NKI33157.1"/>
    </source>
</evidence>
<gene>
    <name evidence="4" type="ORF">HCU67_14470</name>
</gene>
<reference evidence="4 5" key="1">
    <citation type="submission" date="2020-04" db="EMBL/GenBank/DDBJ databases">
        <authorList>
            <person name="Yoon J."/>
        </authorList>
    </citation>
    <scope>NUCLEOTIDE SEQUENCE [LARGE SCALE GENOMIC DNA]</scope>
    <source>
        <strain evidence="4 5">DJ-13</strain>
    </source>
</reference>
<evidence type="ECO:0000259" key="3">
    <source>
        <dbReference type="PROSITE" id="PS50930"/>
    </source>
</evidence>
<dbReference type="InterPro" id="IPR011006">
    <property type="entry name" value="CheY-like_superfamily"/>
</dbReference>
<dbReference type="PROSITE" id="PS50930">
    <property type="entry name" value="HTH_LYTTR"/>
    <property type="match status" value="1"/>
</dbReference>
<dbReference type="InterPro" id="IPR007492">
    <property type="entry name" value="LytTR_DNA-bd_dom"/>
</dbReference>
<dbReference type="Pfam" id="PF00072">
    <property type="entry name" value="Response_reg"/>
    <property type="match status" value="1"/>
</dbReference>
<dbReference type="SMART" id="SM00850">
    <property type="entry name" value="LytTR"/>
    <property type="match status" value="1"/>
</dbReference>
<evidence type="ECO:0000256" key="1">
    <source>
        <dbReference type="PROSITE-ProRule" id="PRU00169"/>
    </source>
</evidence>
<dbReference type="PANTHER" id="PTHR37299">
    <property type="entry name" value="TRANSCRIPTIONAL REGULATOR-RELATED"/>
    <property type="match status" value="1"/>
</dbReference>
<dbReference type="Proteomes" id="UP000718451">
    <property type="component" value="Unassembled WGS sequence"/>
</dbReference>
<dbReference type="SUPFAM" id="SSF52172">
    <property type="entry name" value="CheY-like"/>
    <property type="match status" value="1"/>
</dbReference>
<dbReference type="PANTHER" id="PTHR37299:SF1">
    <property type="entry name" value="STAGE 0 SPORULATION PROTEIN A HOMOLOG"/>
    <property type="match status" value="1"/>
</dbReference>
<feature type="modified residue" description="4-aspartylphosphate" evidence="1">
    <location>
        <position position="59"/>
    </location>
</feature>
<organism evidence="4 5">
    <name type="scientific">Croceivirga thetidis</name>
    <dbReference type="NCBI Taxonomy" id="2721623"/>
    <lineage>
        <taxon>Bacteria</taxon>
        <taxon>Pseudomonadati</taxon>
        <taxon>Bacteroidota</taxon>
        <taxon>Flavobacteriia</taxon>
        <taxon>Flavobacteriales</taxon>
        <taxon>Flavobacteriaceae</taxon>
        <taxon>Croceivirga</taxon>
    </lineage>
</organism>
<dbReference type="Gene3D" id="2.40.50.1020">
    <property type="entry name" value="LytTr DNA-binding domain"/>
    <property type="match status" value="1"/>
</dbReference>
<sequence length="258" mass="30269">MNRPLKLVLVEDEPVSNAYLRKQLKSTDIPFEIIKELDSVSDAVLFFESAPEIDLIFMDIHLGDGNCFDLLSEVELKTPIIFCTTYDNYAIKAFKYNSIDYLLKPTNSEDVKNALEKFLEIRREDEDSYLARIDSMMKSLKEPRYKKRFLIRKNNHQEIVDIIDVICFYSEDGQSYLAHRNGELFAIDFTLERLEDLIDPNVFFRINRKAMINIDAIKSVEDYFNSRLKVFLVNDMDFDLLVSRNRVKEFKGWLKGLG</sequence>
<dbReference type="SMART" id="SM00448">
    <property type="entry name" value="REC"/>
    <property type="match status" value="1"/>
</dbReference>
<accession>A0ABX1GT68</accession>
<dbReference type="InterPro" id="IPR001789">
    <property type="entry name" value="Sig_transdc_resp-reg_receiver"/>
</dbReference>
<evidence type="ECO:0000313" key="5">
    <source>
        <dbReference type="Proteomes" id="UP000718451"/>
    </source>
</evidence>
<dbReference type="EMBL" id="JAAWWL010000002">
    <property type="protein sequence ID" value="NKI33157.1"/>
    <property type="molecule type" value="Genomic_DNA"/>
</dbReference>
<dbReference type="InterPro" id="IPR046947">
    <property type="entry name" value="LytR-like"/>
</dbReference>
<dbReference type="Pfam" id="PF04397">
    <property type="entry name" value="LytTR"/>
    <property type="match status" value="1"/>
</dbReference>
<dbReference type="RefSeq" id="WP_168553304.1">
    <property type="nucleotide sequence ID" value="NZ_JAAWWL010000002.1"/>
</dbReference>
<name>A0ABX1GT68_9FLAO</name>
<keyword evidence="1" id="KW-0597">Phosphoprotein</keyword>
<comment type="caution">
    <text evidence="4">The sequence shown here is derived from an EMBL/GenBank/DDBJ whole genome shotgun (WGS) entry which is preliminary data.</text>
</comment>